<dbReference type="InterPro" id="IPR004516">
    <property type="entry name" value="HisRS/HisZ"/>
</dbReference>
<dbReference type="PANTHER" id="PTHR11476">
    <property type="entry name" value="HISTIDYL-TRNA SYNTHETASE"/>
    <property type="match status" value="1"/>
</dbReference>
<dbReference type="Proteomes" id="UP001500392">
    <property type="component" value="Unassembled WGS sequence"/>
</dbReference>
<dbReference type="SUPFAM" id="SSF55681">
    <property type="entry name" value="Class II aaRS and biotin synthetases"/>
    <property type="match status" value="1"/>
</dbReference>
<dbReference type="PANTHER" id="PTHR11476:SF7">
    <property type="entry name" value="HISTIDINE--TRNA LIGASE"/>
    <property type="match status" value="1"/>
</dbReference>
<evidence type="ECO:0000313" key="10">
    <source>
        <dbReference type="Proteomes" id="UP001500392"/>
    </source>
</evidence>
<evidence type="ECO:0000313" key="9">
    <source>
        <dbReference type="EMBL" id="GAA4101007.1"/>
    </source>
</evidence>
<evidence type="ECO:0000256" key="1">
    <source>
        <dbReference type="ARBA" id="ARBA00004496"/>
    </source>
</evidence>
<comment type="subcellular location">
    <subcellularLocation>
        <location evidence="1 7">Cytoplasm</location>
    </subcellularLocation>
</comment>
<name>A0ABP7X0Z2_9GAMM</name>
<evidence type="ECO:0000256" key="4">
    <source>
        <dbReference type="ARBA" id="ARBA00020397"/>
    </source>
</evidence>
<comment type="caution">
    <text evidence="9">The sequence shown here is derived from an EMBL/GenBank/DDBJ whole genome shotgun (WGS) entry which is preliminary data.</text>
</comment>
<keyword evidence="9" id="KW-0808">Transferase</keyword>
<protein>
    <recommendedName>
        <fullName evidence="4 7">ATP phosphoribosyltransferase regulatory subunit</fullName>
    </recommendedName>
</protein>
<dbReference type="HAMAP" id="MF_00125">
    <property type="entry name" value="HisZ"/>
    <property type="match status" value="1"/>
</dbReference>
<dbReference type="NCBIfam" id="NF008935">
    <property type="entry name" value="PRK12292.1-1"/>
    <property type="match status" value="1"/>
</dbReference>
<dbReference type="NCBIfam" id="NF009086">
    <property type="entry name" value="PRK12421.1"/>
    <property type="match status" value="1"/>
</dbReference>
<feature type="domain" description="Class II Histidinyl-tRNA synthetase (HisRS)-like catalytic core" evidence="8">
    <location>
        <begin position="12"/>
        <end position="322"/>
    </location>
</feature>
<dbReference type="CDD" id="cd00773">
    <property type="entry name" value="HisRS-like_core"/>
    <property type="match status" value="1"/>
</dbReference>
<comment type="miscellaneous">
    <text evidence="7">This function is generally fulfilled by the C-terminal part of HisG, which is missing in some bacteria such as this one.</text>
</comment>
<evidence type="ECO:0000259" key="8">
    <source>
        <dbReference type="Pfam" id="PF13393"/>
    </source>
</evidence>
<dbReference type="Pfam" id="PF13393">
    <property type="entry name" value="tRNA-synt_His"/>
    <property type="match status" value="1"/>
</dbReference>
<dbReference type="EMBL" id="BAABDM010000005">
    <property type="protein sequence ID" value="GAA4101007.1"/>
    <property type="molecule type" value="Genomic_DNA"/>
</dbReference>
<reference evidence="10" key="1">
    <citation type="journal article" date="2019" name="Int. J. Syst. Evol. Microbiol.">
        <title>The Global Catalogue of Microorganisms (GCM) 10K type strain sequencing project: providing services to taxonomists for standard genome sequencing and annotation.</title>
        <authorList>
            <consortium name="The Broad Institute Genomics Platform"/>
            <consortium name="The Broad Institute Genome Sequencing Center for Infectious Disease"/>
            <person name="Wu L."/>
            <person name="Ma J."/>
        </authorList>
    </citation>
    <scope>NUCLEOTIDE SEQUENCE [LARGE SCALE GENOMIC DNA]</scope>
    <source>
        <strain evidence="10">JCM 17304</strain>
    </source>
</reference>
<dbReference type="PIRSF" id="PIRSF001549">
    <property type="entry name" value="His-tRNA_synth"/>
    <property type="match status" value="1"/>
</dbReference>
<keyword evidence="7" id="KW-0028">Amino-acid biosynthesis</keyword>
<dbReference type="InterPro" id="IPR045864">
    <property type="entry name" value="aa-tRNA-synth_II/BPL/LPL"/>
</dbReference>
<keyword evidence="5 7" id="KW-0963">Cytoplasm</keyword>
<dbReference type="Gene3D" id="3.30.930.10">
    <property type="entry name" value="Bira Bifunctional Protein, Domain 2"/>
    <property type="match status" value="1"/>
</dbReference>
<accession>A0ABP7X0Z2</accession>
<evidence type="ECO:0000256" key="2">
    <source>
        <dbReference type="ARBA" id="ARBA00004667"/>
    </source>
</evidence>
<evidence type="ECO:0000256" key="5">
    <source>
        <dbReference type="ARBA" id="ARBA00022490"/>
    </source>
</evidence>
<dbReference type="RefSeq" id="WP_344937154.1">
    <property type="nucleotide sequence ID" value="NZ_BAABDM010000005.1"/>
</dbReference>
<proteinExistence type="inferred from homology"/>
<gene>
    <name evidence="7" type="primary">hisZ</name>
    <name evidence="9" type="ORF">GCM10022414_28210</name>
</gene>
<dbReference type="NCBIfam" id="TIGR00443">
    <property type="entry name" value="hisZ_biosyn_reg"/>
    <property type="match status" value="1"/>
</dbReference>
<keyword evidence="9" id="KW-0328">Glycosyltransferase</keyword>
<evidence type="ECO:0000256" key="3">
    <source>
        <dbReference type="ARBA" id="ARBA00005539"/>
    </source>
</evidence>
<comment type="function">
    <text evidence="6 7">Required for the first step of histidine biosynthesis. May allow the feedback regulation of ATP phosphoribosyltransferase activity by histidine.</text>
</comment>
<comment type="pathway">
    <text evidence="2 7">Amino-acid biosynthesis; L-histidine biosynthesis; L-histidine from 5-phospho-alpha-D-ribose 1-diphosphate: step 1/9.</text>
</comment>
<comment type="similarity">
    <text evidence="3 7">Belongs to the class-II aminoacyl-tRNA synthetase family. HisZ subfamily.</text>
</comment>
<dbReference type="GO" id="GO:0016757">
    <property type="term" value="F:glycosyltransferase activity"/>
    <property type="evidence" value="ECO:0007669"/>
    <property type="project" value="UniProtKB-KW"/>
</dbReference>
<comment type="subunit">
    <text evidence="7">Heteromultimer composed of HisG and HisZ subunits.</text>
</comment>
<dbReference type="InterPro" id="IPR041715">
    <property type="entry name" value="HisRS-like_core"/>
</dbReference>
<organism evidence="9 10">
    <name type="scientific">Zhongshania borealis</name>
    <dbReference type="NCBI Taxonomy" id="889488"/>
    <lineage>
        <taxon>Bacteria</taxon>
        <taxon>Pseudomonadati</taxon>
        <taxon>Pseudomonadota</taxon>
        <taxon>Gammaproteobacteria</taxon>
        <taxon>Cellvibrionales</taxon>
        <taxon>Spongiibacteraceae</taxon>
        <taxon>Zhongshania</taxon>
    </lineage>
</organism>
<keyword evidence="10" id="KW-1185">Reference proteome</keyword>
<keyword evidence="7" id="KW-0368">Histidine biosynthesis</keyword>
<evidence type="ECO:0000256" key="7">
    <source>
        <dbReference type="HAMAP-Rule" id="MF_00125"/>
    </source>
</evidence>
<evidence type="ECO:0000256" key="6">
    <source>
        <dbReference type="ARBA" id="ARBA00025246"/>
    </source>
</evidence>
<sequence length="388" mass="42388">MTSVDRWLLPDGVEELLPAQAAQVEALRRQLLDLYKRWGYELIIPPMLEYTESLLVGLGSDIDLLTFRVTDQLTGRMMGLRADITPQAARIDAHSLGREGPVRLCYAGSVLHSKPKQPLASRSPIQLGAELYGDNSPASDLEIICLMLETLRVAGLDGITLDTGHVGIYRAVVKAAGLSAEQEASYFDILQRKAKTELKLFVAALPVSVNVAKQLLELNELHGGEDVLARGRELFADIPDAIAAISSLEVLTQALALRIDDIKFYFDLAELRGLHYHTGVVFSALVREHGHALALGGRYDDIGVLFGRARPATGFSVDLKALLELLSPVAEPSAVFAPYDQDPEQWLFVQSLRDAGERVICGLPGQNVDATCDRLVGKQDGQWCLTPL</sequence>
<dbReference type="InterPro" id="IPR004517">
    <property type="entry name" value="HisZ"/>
</dbReference>